<dbReference type="InterPro" id="IPR003029">
    <property type="entry name" value="S1_domain"/>
</dbReference>
<evidence type="ECO:0000256" key="8">
    <source>
        <dbReference type="ARBA" id="ARBA00023187"/>
    </source>
</evidence>
<feature type="compositionally biased region" description="Basic and acidic residues" evidence="11">
    <location>
        <begin position="1272"/>
        <end position="1314"/>
    </location>
</feature>
<feature type="compositionally biased region" description="Basic and acidic residues" evidence="11">
    <location>
        <begin position="145"/>
        <end position="165"/>
    </location>
</feature>
<keyword evidence="9" id="KW-0539">Nucleus</keyword>
<feature type="domain" description="Helicase C-terminal" evidence="14">
    <location>
        <begin position="701"/>
        <end position="881"/>
    </location>
</feature>
<evidence type="ECO:0000256" key="1">
    <source>
        <dbReference type="ARBA" id="ARBA00004123"/>
    </source>
</evidence>
<evidence type="ECO:0000313" key="16">
    <source>
        <dbReference type="Proteomes" id="UP001235939"/>
    </source>
</evidence>
<dbReference type="Gene3D" id="1.20.120.1080">
    <property type="match status" value="2"/>
</dbReference>
<keyword evidence="8" id="KW-0508">mRNA splicing</keyword>
<name>A0ABY6LNM0_9ARAC</name>
<feature type="domain" description="Helicase C-terminal" evidence="14">
    <location>
        <begin position="1728"/>
        <end position="1908"/>
    </location>
</feature>
<dbReference type="InterPro" id="IPR049621">
    <property type="entry name" value="S1_DHX8_helicase"/>
</dbReference>
<keyword evidence="16" id="KW-1185">Reference proteome</keyword>
<dbReference type="InterPro" id="IPR002464">
    <property type="entry name" value="DNA/RNA_helicase_DEAH_CS"/>
</dbReference>
<feature type="region of interest" description="Disordered" evidence="11">
    <location>
        <begin position="1214"/>
        <end position="1364"/>
    </location>
</feature>
<dbReference type="SUPFAM" id="SSF52540">
    <property type="entry name" value="P-loop containing nucleoside triphosphate hydrolases"/>
    <property type="match status" value="2"/>
</dbReference>
<feature type="compositionally biased region" description="Basic residues" evidence="11">
    <location>
        <begin position="1152"/>
        <end position="1166"/>
    </location>
</feature>
<feature type="region of interest" description="Disordered" evidence="11">
    <location>
        <begin position="108"/>
        <end position="208"/>
    </location>
</feature>
<reference evidence="15 16" key="1">
    <citation type="submission" date="2022-01" db="EMBL/GenBank/DDBJ databases">
        <title>A chromosomal length assembly of Cordylochernes scorpioides.</title>
        <authorList>
            <person name="Zeh D."/>
            <person name="Zeh J."/>
        </authorList>
    </citation>
    <scope>NUCLEOTIDE SEQUENCE [LARGE SCALE GENOMIC DNA]</scope>
    <source>
        <strain evidence="15">IN4F17</strain>
        <tissue evidence="15">Whole Body</tissue>
    </source>
</reference>
<keyword evidence="5" id="KW-0378">Hydrolase</keyword>
<feature type="compositionally biased region" description="Basic and acidic residues" evidence="11">
    <location>
        <begin position="1214"/>
        <end position="1224"/>
    </location>
</feature>
<evidence type="ECO:0000259" key="12">
    <source>
        <dbReference type="PROSITE" id="PS50126"/>
    </source>
</evidence>
<dbReference type="CDD" id="cd18791">
    <property type="entry name" value="SF2_C_RHA"/>
    <property type="match status" value="2"/>
</dbReference>
<dbReference type="PROSITE" id="PS50126">
    <property type="entry name" value="S1"/>
    <property type="match status" value="1"/>
</dbReference>
<dbReference type="InterPro" id="IPR044762">
    <property type="entry name" value="DHX8/Prp22_DEXHc"/>
</dbReference>
<feature type="compositionally biased region" description="Basic and acidic residues" evidence="11">
    <location>
        <begin position="67"/>
        <end position="77"/>
    </location>
</feature>
<dbReference type="PROSITE" id="PS51194">
    <property type="entry name" value="HELICASE_CTER"/>
    <property type="match status" value="2"/>
</dbReference>
<keyword evidence="4" id="KW-0547">Nucleotide-binding</keyword>
<dbReference type="Gene3D" id="2.40.50.140">
    <property type="entry name" value="Nucleic acid-binding proteins"/>
    <property type="match status" value="1"/>
</dbReference>
<feature type="compositionally biased region" description="Basic residues" evidence="11">
    <location>
        <begin position="52"/>
        <end position="66"/>
    </location>
</feature>
<feature type="compositionally biased region" description="Basic and acidic residues" evidence="11">
    <location>
        <begin position="111"/>
        <end position="124"/>
    </location>
</feature>
<feature type="compositionally biased region" description="Basic and acidic residues" evidence="11">
    <location>
        <begin position="1331"/>
        <end position="1341"/>
    </location>
</feature>
<evidence type="ECO:0000256" key="9">
    <source>
        <dbReference type="ARBA" id="ARBA00023242"/>
    </source>
</evidence>
<dbReference type="PANTHER" id="PTHR18934:SF85">
    <property type="entry name" value="ATP-DEPENDENT RNA HELICASE DHX8"/>
    <property type="match status" value="1"/>
</dbReference>
<dbReference type="CDD" id="cd17971">
    <property type="entry name" value="DEXHc_DHX8"/>
    <property type="match status" value="2"/>
</dbReference>
<dbReference type="InterPro" id="IPR027417">
    <property type="entry name" value="P-loop_NTPase"/>
</dbReference>
<feature type="region of interest" description="Disordered" evidence="11">
    <location>
        <begin position="1150"/>
        <end position="1178"/>
    </location>
</feature>
<dbReference type="PROSITE" id="PS51192">
    <property type="entry name" value="HELICASE_ATP_BIND_1"/>
    <property type="match status" value="2"/>
</dbReference>
<evidence type="ECO:0000256" key="5">
    <source>
        <dbReference type="ARBA" id="ARBA00022801"/>
    </source>
</evidence>
<gene>
    <name evidence="15" type="ORF">LAZ67_20002351</name>
</gene>
<proteinExistence type="predicted"/>
<feature type="compositionally biased region" description="Basic and acidic residues" evidence="11">
    <location>
        <begin position="304"/>
        <end position="314"/>
    </location>
</feature>
<dbReference type="Pfam" id="PF00575">
    <property type="entry name" value="S1"/>
    <property type="match status" value="1"/>
</dbReference>
<evidence type="ECO:0000313" key="15">
    <source>
        <dbReference type="EMBL" id="UYV81782.1"/>
    </source>
</evidence>
<evidence type="ECO:0000256" key="4">
    <source>
        <dbReference type="ARBA" id="ARBA00022741"/>
    </source>
</evidence>
<dbReference type="InterPro" id="IPR001650">
    <property type="entry name" value="Helicase_C-like"/>
</dbReference>
<feature type="domain" description="Helicase ATP-binding" evidence="13">
    <location>
        <begin position="520"/>
        <end position="683"/>
    </location>
</feature>
<dbReference type="SUPFAM" id="SSF50249">
    <property type="entry name" value="Nucleic acid-binding proteins"/>
    <property type="match status" value="1"/>
</dbReference>
<dbReference type="InterPro" id="IPR011545">
    <property type="entry name" value="DEAD/DEAH_box_helicase_dom"/>
</dbReference>
<dbReference type="PANTHER" id="PTHR18934">
    <property type="entry name" value="ATP-DEPENDENT RNA HELICASE"/>
    <property type="match status" value="1"/>
</dbReference>
<keyword evidence="3" id="KW-0507">mRNA processing</keyword>
<dbReference type="InterPro" id="IPR012340">
    <property type="entry name" value="NA-bd_OB-fold"/>
</dbReference>
<evidence type="ECO:0000256" key="3">
    <source>
        <dbReference type="ARBA" id="ARBA00022664"/>
    </source>
</evidence>
<feature type="compositionally biased region" description="Basic and acidic residues" evidence="11">
    <location>
        <begin position="1167"/>
        <end position="1177"/>
    </location>
</feature>
<feature type="compositionally biased region" description="Basic and acidic residues" evidence="11">
    <location>
        <begin position="172"/>
        <end position="208"/>
    </location>
</feature>
<dbReference type="SMART" id="SM00847">
    <property type="entry name" value="HA2"/>
    <property type="match status" value="2"/>
</dbReference>
<comment type="subcellular location">
    <subcellularLocation>
        <location evidence="1">Nucleus</location>
    </subcellularLocation>
</comment>
<dbReference type="SMART" id="SM00490">
    <property type="entry name" value="HELICc"/>
    <property type="match status" value="2"/>
</dbReference>
<evidence type="ECO:0000256" key="10">
    <source>
        <dbReference type="ARBA" id="ARBA00047984"/>
    </source>
</evidence>
<dbReference type="PROSITE" id="PS00690">
    <property type="entry name" value="DEAH_ATP_HELICASE"/>
    <property type="match status" value="2"/>
</dbReference>
<evidence type="ECO:0000259" key="13">
    <source>
        <dbReference type="PROSITE" id="PS51192"/>
    </source>
</evidence>
<dbReference type="Gene3D" id="3.40.50.300">
    <property type="entry name" value="P-loop containing nucleotide triphosphate hydrolases"/>
    <property type="match status" value="4"/>
</dbReference>
<dbReference type="InterPro" id="IPR007502">
    <property type="entry name" value="Helicase-assoc_dom"/>
</dbReference>
<feature type="compositionally biased region" description="Basic and acidic residues" evidence="11">
    <location>
        <begin position="1245"/>
        <end position="1265"/>
    </location>
</feature>
<feature type="domain" description="S1 motif" evidence="12">
    <location>
        <begin position="215"/>
        <end position="286"/>
    </location>
</feature>
<dbReference type="InterPro" id="IPR048333">
    <property type="entry name" value="HA2_WH"/>
</dbReference>
<feature type="region of interest" description="Disordered" evidence="11">
    <location>
        <begin position="287"/>
        <end position="337"/>
    </location>
</feature>
<dbReference type="InterPro" id="IPR011709">
    <property type="entry name" value="DEAD-box_helicase_OB_fold"/>
</dbReference>
<dbReference type="SMART" id="SM00487">
    <property type="entry name" value="DEXDc"/>
    <property type="match status" value="2"/>
</dbReference>
<sequence>MTVFFRERSSNRYLEEKKADKNDTFETFKKAIHEHDTSFTDSFISNLLRIIQHMRPKKNKKGKSNKPKSDKDKKKELFPFLALPNEEKKIEEKPKEYDFSLFEPENIQKYYQEENKEKEKTQEKPRKHSRSRSPSPDRKKKKTERRYEKDERDDRHYKERSSRHDERRHRHDRDYKDDKYSRRSPDRREHRRDNRSGRQEEKIYKDERPMEPEVGKIYSGKITNIMQFGCFVQLDGLRRRWEGLVHISQLRREGRVTSVGDVVQRGQAVKVKVLSFTGQKTSLSLKDVDQETGRDLNPSTSSTRDFEQTLRNPDRPTSLPLMPKPEDEDVGVRQKVQRISSPERWEIKQMMAANCIDKSELPDFDDSVGLLPRDDDDDEDIEIELVEDEPPFLRGHGRANIQELSPVRIMKNLDGSLAQAATMQSALAKERREVKQQQRDAEMDTTHNSRGKNWIDPMPEIEEKAGASNSRGVGLSMQDLPEWKKHITGGAKASYGKKTQLTIIEQRQSLPIYKLKDQLIKAVTENQILIVIGETGSGKTTQITQYLSEAGFTSRGKIGCTQPRRVAAMSVAKRVAEEYGCRLGQEVGYTIRFEDCTSPETDIKYMTDGMLLRECLVDPDLKSYAVVMLDEAHERTIHTDVLFGLLKKAVKKRPELKLIVTSATLDAVKFSQYFLEAPIFTIPGRTFPVEILYTKEPENDYLDASLITVMQIHLQEPPGDILLFLTGQEEIDTACEILYERMKSLGPEVPELIILPVYSALPSEMQTRIFEPAPPGSRKVVIATNIAETSLTIDGIFYVVDPGFVKQKVYNSKTGMDSLVVTPISQAQAKQRAGRAGRTGPGKCYRLYTERAYRDEMLTTPVPEIQRTNLAATVLQLKAMGINDLLSFDFMDAPPTEALIIALEQLHSLSALDDEGLLTRLGRRMAEFPLEPNLSKMLIMSVRLGCSEEVLTVVSMLSVQNVFYRPKDKQSLADQKKAKFNQMEGDHLTLLAVYNFWKNNKFSNAWCYENFVQMRTLKRAQDVRKQLLGIMDRHQLDVVSCGKNTARVQKAICSGFFRKAAKKDPQEGYRSLVEGQVVYIHPSSALFNRQPEWVVYHELVQTTKEYMREVTTIDPKWLVEYAPAFFKFAEPTKLSKHKKQLRLEPLYNKIIQHMRPKKNKKGKSNKPKSDKDKKKELFPFLALPNEEKKIEEKPKEYDFSLFEPENIQKYYQEENKEKEKTQEKPRKHSRSRSPSPDRKKKKTERRYEKDERDDRHYKERSSRHDERRHRHDRDYKDDKYSRRSPDRREHRRDNRSGRQEEKSYKDERPMEPEVGKIYSGRDLNPSTSSTRDSEQTLRNPDRPTSLPLMPKPEDEDVGVRQKVQRISSPERWEIKQMMAANCIDKSELPDFDDSVGLLPRDDDDDEDIEIELVEDEPPFLRGHGRANIQELSPVRIMKNLDGSLAQAAMMQSALAKERREVKQQQRDAEMDTTHNSLGKNWIDPMPEIEGKAGASNSRGVGLSMQDLPEWKKHITGGAKASYGKKTQLTIIEQRQSLPIYKLKDQLIKAVTENQILIVIGETGSGKTTQITQYLSEAGFTSRGKIGCTQPRRVAAMSVAKRVAEEYGCRLGQEVGYTIRFEDCTSPETDIKYMTDGMLLRECLVDPDLKSYAVVMLDEAHERTIHTDVLFGLLKKAVKKRPELKLIVTSATLDAVKFSQYFLEAPIFTIPGRTFPVEILYTKEPENDYLDASLITVMQIHLQEPPGDILLFLTGQEEIDTACEILYERMKSLGPEVPELIILPVYSALPSEMQTRIFEPAPPGSRKVVIATNIAETSLTIDGIFYVVDPGFVKQKVYNSKTGMDSLVVTPISQAQAKQRAGRAGRTGPGKCYRLYTERAYRDEMLTTPVPEIQRTNLAATVLQLKAMGINDLLSFDFMDAPPTEALIIALEQLHSLSALDDEGLLTRLGRRMAEFPLEPNLSKMLIMSVHLGCSEEVLTVVSMLSVQNVFYRPKDKQSLADQKKAKFNQMEGDHLTLLAVYNSWKNNKFSNAWCYENFVQMRTLKRAQDVRKQLLGIMDRHQLDVVSCGKNTARVQKAICSGFFRKAAKKDPQEGYRSLVEGQVVYIHPSSALFNRQPEWVVYHELVQTTKEYMREVTTIDPKWLVEYAPAFFKFAEPTKLSKHKKQLRLEPLYNKYEEPNAWRISRVRRRRN</sequence>
<dbReference type="EC" id="3.6.4.13" evidence="2"/>
<evidence type="ECO:0000256" key="6">
    <source>
        <dbReference type="ARBA" id="ARBA00022806"/>
    </source>
</evidence>
<keyword evidence="7" id="KW-0067">ATP-binding</keyword>
<dbReference type="Pfam" id="PF00270">
    <property type="entry name" value="DEAD"/>
    <property type="match status" value="2"/>
</dbReference>
<evidence type="ECO:0000256" key="11">
    <source>
        <dbReference type="SAM" id="MobiDB-lite"/>
    </source>
</evidence>
<dbReference type="Pfam" id="PF07717">
    <property type="entry name" value="OB_NTP_bind"/>
    <property type="match status" value="2"/>
</dbReference>
<dbReference type="Proteomes" id="UP001235939">
    <property type="component" value="Chromosome 20"/>
</dbReference>
<evidence type="ECO:0000259" key="14">
    <source>
        <dbReference type="PROSITE" id="PS51194"/>
    </source>
</evidence>
<dbReference type="Pfam" id="PF21010">
    <property type="entry name" value="HA2_C"/>
    <property type="match status" value="2"/>
</dbReference>
<dbReference type="CDD" id="cd05684">
    <property type="entry name" value="S1_DHX8_helicase"/>
    <property type="match status" value="1"/>
</dbReference>
<keyword evidence="6" id="KW-0347">Helicase</keyword>
<feature type="compositionally biased region" description="Basic and acidic residues" evidence="11">
    <location>
        <begin position="1461"/>
        <end position="1472"/>
    </location>
</feature>
<dbReference type="InterPro" id="IPR014001">
    <property type="entry name" value="Helicase_ATP-bd"/>
</dbReference>
<feature type="region of interest" description="Disordered" evidence="11">
    <location>
        <begin position="52"/>
        <end position="85"/>
    </location>
</feature>
<comment type="catalytic activity">
    <reaction evidence="10">
        <text>ATP + H2O = ADP + phosphate + H(+)</text>
        <dbReference type="Rhea" id="RHEA:13065"/>
        <dbReference type="ChEBI" id="CHEBI:15377"/>
        <dbReference type="ChEBI" id="CHEBI:15378"/>
        <dbReference type="ChEBI" id="CHEBI:30616"/>
        <dbReference type="ChEBI" id="CHEBI:43474"/>
        <dbReference type="ChEBI" id="CHEBI:456216"/>
        <dbReference type="EC" id="3.6.4.13"/>
    </reaction>
</comment>
<feature type="region of interest" description="Disordered" evidence="11">
    <location>
        <begin position="433"/>
        <end position="456"/>
    </location>
</feature>
<protein>
    <recommendedName>
        <fullName evidence="2">RNA helicase</fullName>
        <ecNumber evidence="2">3.6.4.13</ecNumber>
    </recommendedName>
</protein>
<dbReference type="EMBL" id="CP092882">
    <property type="protein sequence ID" value="UYV81782.1"/>
    <property type="molecule type" value="Genomic_DNA"/>
</dbReference>
<dbReference type="Pfam" id="PF04408">
    <property type="entry name" value="WHD_HA2"/>
    <property type="match status" value="2"/>
</dbReference>
<organism evidence="15 16">
    <name type="scientific">Cordylochernes scorpioides</name>
    <dbReference type="NCBI Taxonomy" id="51811"/>
    <lineage>
        <taxon>Eukaryota</taxon>
        <taxon>Metazoa</taxon>
        <taxon>Ecdysozoa</taxon>
        <taxon>Arthropoda</taxon>
        <taxon>Chelicerata</taxon>
        <taxon>Arachnida</taxon>
        <taxon>Pseudoscorpiones</taxon>
        <taxon>Cheliferoidea</taxon>
        <taxon>Chernetidae</taxon>
        <taxon>Cordylochernes</taxon>
    </lineage>
</organism>
<feature type="region of interest" description="Disordered" evidence="11">
    <location>
        <begin position="1461"/>
        <end position="1482"/>
    </location>
</feature>
<feature type="compositionally biased region" description="Basic and acidic residues" evidence="11">
    <location>
        <begin position="433"/>
        <end position="447"/>
    </location>
</feature>
<dbReference type="SMART" id="SM00316">
    <property type="entry name" value="S1"/>
    <property type="match status" value="1"/>
</dbReference>
<feature type="domain" description="Helicase ATP-binding" evidence="13">
    <location>
        <begin position="1547"/>
        <end position="1710"/>
    </location>
</feature>
<evidence type="ECO:0000256" key="7">
    <source>
        <dbReference type="ARBA" id="ARBA00022840"/>
    </source>
</evidence>
<accession>A0ABY6LNM0</accession>
<dbReference type="Pfam" id="PF00271">
    <property type="entry name" value="Helicase_C"/>
    <property type="match status" value="2"/>
</dbReference>
<evidence type="ECO:0000256" key="2">
    <source>
        <dbReference type="ARBA" id="ARBA00012552"/>
    </source>
</evidence>